<organism evidence="4 5">
    <name type="scientific">Streptomyces axinellae</name>
    <dbReference type="NCBI Taxonomy" id="552788"/>
    <lineage>
        <taxon>Bacteria</taxon>
        <taxon>Bacillati</taxon>
        <taxon>Actinomycetota</taxon>
        <taxon>Actinomycetes</taxon>
        <taxon>Kitasatosporales</taxon>
        <taxon>Streptomycetaceae</taxon>
        <taxon>Streptomyces</taxon>
    </lineage>
</organism>
<evidence type="ECO:0000256" key="2">
    <source>
        <dbReference type="SAM" id="Phobius"/>
    </source>
</evidence>
<proteinExistence type="predicted"/>
<feature type="region of interest" description="Disordered" evidence="1">
    <location>
        <begin position="1"/>
        <end position="56"/>
    </location>
</feature>
<feature type="transmembrane region" description="Helical" evidence="2">
    <location>
        <begin position="60"/>
        <end position="80"/>
    </location>
</feature>
<dbReference type="Proteomes" id="UP001501447">
    <property type="component" value="Unassembled WGS sequence"/>
</dbReference>
<keyword evidence="2" id="KW-1133">Transmembrane helix</keyword>
<name>A0ABP6CCE9_9ACTN</name>
<dbReference type="PANTHER" id="PTHR35333">
    <property type="entry name" value="BETA-LACTAMASE"/>
    <property type="match status" value="1"/>
</dbReference>
<accession>A0ABP6CCE9</accession>
<feature type="domain" description="Beta-lactamase class A catalytic" evidence="3">
    <location>
        <begin position="178"/>
        <end position="313"/>
    </location>
</feature>
<dbReference type="InterPro" id="IPR045155">
    <property type="entry name" value="Beta-lactam_cat"/>
</dbReference>
<feature type="compositionally biased region" description="Basic and acidic residues" evidence="1">
    <location>
        <begin position="23"/>
        <end position="34"/>
    </location>
</feature>
<feature type="compositionally biased region" description="Polar residues" evidence="1">
    <location>
        <begin position="10"/>
        <end position="22"/>
    </location>
</feature>
<dbReference type="InterPro" id="IPR012338">
    <property type="entry name" value="Beta-lactam/transpept-like"/>
</dbReference>
<keyword evidence="2" id="KW-0812">Transmembrane</keyword>
<protein>
    <recommendedName>
        <fullName evidence="3">Beta-lactamase class A catalytic domain-containing protein</fullName>
    </recommendedName>
</protein>
<keyword evidence="2" id="KW-0472">Membrane</keyword>
<dbReference type="InterPro" id="IPR000871">
    <property type="entry name" value="Beta-lactam_class-A"/>
</dbReference>
<gene>
    <name evidence="4" type="ORF">GCM10009863_29450</name>
</gene>
<sequence>MEARLDEGSDGNSTEEANSSADTHAHGDPRDGKLHATAISTPPAPSRPDMRARPRRTRRALTLVAAALVCGAATAAPAAATTVPSRTAAAGSGAQVKCTSDDNALAHRLAQKVGGALRERHSTAAVALYDRSSHTSCTYRAHTAFDSASVVKATLLGALLRKAEEGHRKLTSEEKKRATAMITASDNDATTALWHEVGLKGVQHFLDLAGMKDTEPGRQGHWGLTQVTAQDQVKLLKLLTSGSHVLDAGSRGYALDLMHKVTPSQRWGTPAGAPGDATVHVKNGWLSRDTHGWRINSIGAFTGRGHDYGIAVLSQDNKTMAYGVDTAESASRAIHHELAGRKAH</sequence>
<comment type="caution">
    <text evidence="4">The sequence shown here is derived from an EMBL/GenBank/DDBJ whole genome shotgun (WGS) entry which is preliminary data.</text>
</comment>
<evidence type="ECO:0000313" key="4">
    <source>
        <dbReference type="EMBL" id="GAA2613827.1"/>
    </source>
</evidence>
<dbReference type="Pfam" id="PF13354">
    <property type="entry name" value="Beta-lactamase2"/>
    <property type="match status" value="1"/>
</dbReference>
<dbReference type="PANTHER" id="PTHR35333:SF3">
    <property type="entry name" value="BETA-LACTAMASE-TYPE TRANSPEPTIDASE FOLD CONTAINING PROTEIN"/>
    <property type="match status" value="1"/>
</dbReference>
<dbReference type="SUPFAM" id="SSF56601">
    <property type="entry name" value="beta-lactamase/transpeptidase-like"/>
    <property type="match status" value="1"/>
</dbReference>
<dbReference type="Gene3D" id="3.40.710.10">
    <property type="entry name" value="DD-peptidase/beta-lactamase superfamily"/>
    <property type="match status" value="1"/>
</dbReference>
<evidence type="ECO:0000313" key="5">
    <source>
        <dbReference type="Proteomes" id="UP001501447"/>
    </source>
</evidence>
<keyword evidence="5" id="KW-1185">Reference proteome</keyword>
<evidence type="ECO:0000259" key="3">
    <source>
        <dbReference type="Pfam" id="PF13354"/>
    </source>
</evidence>
<reference evidence="5" key="1">
    <citation type="journal article" date="2019" name="Int. J. Syst. Evol. Microbiol.">
        <title>The Global Catalogue of Microorganisms (GCM) 10K type strain sequencing project: providing services to taxonomists for standard genome sequencing and annotation.</title>
        <authorList>
            <consortium name="The Broad Institute Genomics Platform"/>
            <consortium name="The Broad Institute Genome Sequencing Center for Infectious Disease"/>
            <person name="Wu L."/>
            <person name="Ma J."/>
        </authorList>
    </citation>
    <scope>NUCLEOTIDE SEQUENCE [LARGE SCALE GENOMIC DNA]</scope>
    <source>
        <strain evidence="5">JCM 16373</strain>
    </source>
</reference>
<dbReference type="EMBL" id="BAAARJ010000008">
    <property type="protein sequence ID" value="GAA2613827.1"/>
    <property type="molecule type" value="Genomic_DNA"/>
</dbReference>
<evidence type="ECO:0000256" key="1">
    <source>
        <dbReference type="SAM" id="MobiDB-lite"/>
    </source>
</evidence>